<evidence type="ECO:0000313" key="9">
    <source>
        <dbReference type="Proteomes" id="UP000000653"/>
    </source>
</evidence>
<evidence type="ECO:0000313" key="8">
    <source>
        <dbReference type="EMBL" id="ABJ13094.1"/>
    </source>
</evidence>
<organism evidence="8 9">
    <name type="scientific">Pseudomonas aeruginosa (strain UCBPP-PA14)</name>
    <dbReference type="NCBI Taxonomy" id="208963"/>
    <lineage>
        <taxon>Bacteria</taxon>
        <taxon>Pseudomonadati</taxon>
        <taxon>Pseudomonadota</taxon>
        <taxon>Gammaproteobacteria</taxon>
        <taxon>Pseudomonadales</taxon>
        <taxon>Pseudomonadaceae</taxon>
        <taxon>Pseudomonas</taxon>
    </lineage>
</organism>
<keyword evidence="2" id="KW-0805">Transcription regulation</keyword>
<dbReference type="GO" id="GO:0043565">
    <property type="term" value="F:sequence-specific DNA binding"/>
    <property type="evidence" value="ECO:0007669"/>
    <property type="project" value="InterPro"/>
</dbReference>
<dbReference type="BioCyc" id="PAER208963:G1G74-1189-MONOMER"/>
<feature type="domain" description="HTH araC/xylS-type" evidence="7">
    <location>
        <begin position="169"/>
        <end position="266"/>
    </location>
</feature>
<dbReference type="InterPro" id="IPR018062">
    <property type="entry name" value="HTH_AraC-typ_CS"/>
</dbReference>
<dbReference type="PROSITE" id="PS00041">
    <property type="entry name" value="HTH_ARAC_FAMILY_1"/>
    <property type="match status" value="1"/>
</dbReference>
<evidence type="ECO:0000256" key="3">
    <source>
        <dbReference type="ARBA" id="ARBA00023125"/>
    </source>
</evidence>
<dbReference type="SUPFAM" id="SSF51182">
    <property type="entry name" value="RmlC-like cupins"/>
    <property type="match status" value="1"/>
</dbReference>
<dbReference type="RefSeq" id="WP_003129596.1">
    <property type="nucleotide sequence ID" value="NC_008463.1"/>
</dbReference>
<keyword evidence="3" id="KW-0238">DNA-binding</keyword>
<feature type="region of interest" description="Disordered" evidence="6">
    <location>
        <begin position="1"/>
        <end position="20"/>
    </location>
</feature>
<dbReference type="Gene3D" id="1.10.10.60">
    <property type="entry name" value="Homeodomain-like"/>
    <property type="match status" value="1"/>
</dbReference>
<proteinExistence type="predicted"/>
<keyword evidence="1" id="KW-0678">Repressor</keyword>
<dbReference type="Proteomes" id="UP000000653">
    <property type="component" value="Chromosome"/>
</dbReference>
<dbReference type="InterPro" id="IPR020449">
    <property type="entry name" value="Tscrpt_reg_AraC-type_HTH"/>
</dbReference>
<dbReference type="Gene3D" id="2.60.120.10">
    <property type="entry name" value="Jelly Rolls"/>
    <property type="match status" value="1"/>
</dbReference>
<dbReference type="InterPro" id="IPR011051">
    <property type="entry name" value="RmlC_Cupin_sf"/>
</dbReference>
<dbReference type="GO" id="GO:0009893">
    <property type="term" value="P:positive regulation of metabolic process"/>
    <property type="evidence" value="ECO:0007669"/>
    <property type="project" value="UniProtKB-ARBA"/>
</dbReference>
<dbReference type="PROSITE" id="PS01124">
    <property type="entry name" value="HTH_ARAC_FAMILY_2"/>
    <property type="match status" value="1"/>
</dbReference>
<dbReference type="PANTHER" id="PTHR11019">
    <property type="entry name" value="HTH-TYPE TRANSCRIPTIONAL REGULATOR NIMR"/>
    <property type="match status" value="1"/>
</dbReference>
<dbReference type="InterPro" id="IPR003313">
    <property type="entry name" value="AraC-bd"/>
</dbReference>
<protein>
    <submittedName>
        <fullName evidence="8">Putative transcriptional regulator</fullName>
    </submittedName>
</protein>
<evidence type="ECO:0000256" key="1">
    <source>
        <dbReference type="ARBA" id="ARBA00022491"/>
    </source>
</evidence>
<dbReference type="AlphaFoldDB" id="A0A0H2ZF94"/>
<evidence type="ECO:0000256" key="4">
    <source>
        <dbReference type="ARBA" id="ARBA00023159"/>
    </source>
</evidence>
<dbReference type="InterPro" id="IPR014710">
    <property type="entry name" value="RmlC-like_jellyroll"/>
</dbReference>
<dbReference type="PRINTS" id="PR00032">
    <property type="entry name" value="HTHARAC"/>
</dbReference>
<accession>A0A0H2ZF94</accession>
<dbReference type="Pfam" id="PF02311">
    <property type="entry name" value="AraC_binding"/>
    <property type="match status" value="1"/>
</dbReference>
<evidence type="ECO:0000256" key="5">
    <source>
        <dbReference type="ARBA" id="ARBA00023163"/>
    </source>
</evidence>
<evidence type="ECO:0000259" key="7">
    <source>
        <dbReference type="PROSITE" id="PS01124"/>
    </source>
</evidence>
<dbReference type="InterPro" id="IPR009057">
    <property type="entry name" value="Homeodomain-like_sf"/>
</dbReference>
<dbReference type="HOGENOM" id="CLU_000445_87_4_6"/>
<dbReference type="Pfam" id="PF12833">
    <property type="entry name" value="HTH_18"/>
    <property type="match status" value="1"/>
</dbReference>
<dbReference type="SUPFAM" id="SSF46689">
    <property type="entry name" value="Homeodomain-like"/>
    <property type="match status" value="1"/>
</dbReference>
<dbReference type="KEGG" id="pau:PA14_14480"/>
<dbReference type="PANTHER" id="PTHR11019:SF159">
    <property type="entry name" value="TRANSCRIPTIONAL REGULATOR-RELATED"/>
    <property type="match status" value="1"/>
</dbReference>
<keyword evidence="5" id="KW-0804">Transcription</keyword>
<sequence length="270" mass="29980">MPASKPVADPARSTDPRDYQRVGRPLGVMAKTFPAGFVVAEHRHERAQLIHALSGVIELHVGRTLWLVPPQRAVWMPAGMAHAMLARGEVRLHTVYVRPQSCPPEFPRVPRGVMVSPLLRELIVRAAGLPLLYDERGREGRLMAVLLDELEWSREQPLALPDPADRRLGRICQALLENPADPRGLEEWARYVGASSRTLARLFLSELGVTFVHWRHQVRLAAALPRLAAGEAVARIAVDLGYQTPSAFSAMFRRLTGSTPSRYFALSDSA</sequence>
<dbReference type="FunFam" id="1.10.10.60:FF:000132">
    <property type="entry name" value="AraC family transcriptional regulator"/>
    <property type="match status" value="1"/>
</dbReference>
<name>A0A0H2ZF94_PSEAB</name>
<keyword evidence="4" id="KW-0010">Activator</keyword>
<gene>
    <name evidence="8" type="ordered locus">PA14_14480</name>
</gene>
<dbReference type="GO" id="GO:0003700">
    <property type="term" value="F:DNA-binding transcription factor activity"/>
    <property type="evidence" value="ECO:0007669"/>
    <property type="project" value="InterPro"/>
</dbReference>
<evidence type="ECO:0000256" key="6">
    <source>
        <dbReference type="SAM" id="MobiDB-lite"/>
    </source>
</evidence>
<dbReference type="InterPro" id="IPR018060">
    <property type="entry name" value="HTH_AraC"/>
</dbReference>
<dbReference type="EMBL" id="CP000438">
    <property type="protein sequence ID" value="ABJ13094.1"/>
    <property type="molecule type" value="Genomic_DNA"/>
</dbReference>
<dbReference type="CDD" id="cd06124">
    <property type="entry name" value="cupin_NimR-like_N"/>
    <property type="match status" value="1"/>
</dbReference>
<dbReference type="SMART" id="SM00342">
    <property type="entry name" value="HTH_ARAC"/>
    <property type="match status" value="1"/>
</dbReference>
<evidence type="ECO:0000256" key="2">
    <source>
        <dbReference type="ARBA" id="ARBA00023015"/>
    </source>
</evidence>
<reference evidence="8 9" key="1">
    <citation type="journal article" date="2006" name="Genome Biol.">
        <title>Genomic analysis reveals that Pseudomonas aeruginosa virulence is combinatorial.</title>
        <authorList>
            <person name="Lee D.G."/>
            <person name="Urbach J.M."/>
            <person name="Wu G."/>
            <person name="Liberati N.T."/>
            <person name="Feinbaum R.L."/>
            <person name="Miyata S."/>
            <person name="Diggins L.T."/>
            <person name="He J."/>
            <person name="Saucier M."/>
            <person name="Deziel E."/>
            <person name="Friedman L."/>
            <person name="Li L."/>
            <person name="Grills G."/>
            <person name="Montgomery K."/>
            <person name="Kucherlapati R."/>
            <person name="Rahme L.G."/>
            <person name="Ausubel F.M."/>
        </authorList>
    </citation>
    <scope>NUCLEOTIDE SEQUENCE [LARGE SCALE GENOMIC DNA]</scope>
    <source>
        <strain evidence="8 9">UCBPP-PA14</strain>
    </source>
</reference>